<evidence type="ECO:0000313" key="7">
    <source>
        <dbReference type="EMBL" id="TQL60722.1"/>
    </source>
</evidence>
<name>A0A542ZK40_9MICO</name>
<evidence type="ECO:0000259" key="6">
    <source>
        <dbReference type="Pfam" id="PF13515"/>
    </source>
</evidence>
<feature type="transmembrane region" description="Helical" evidence="5">
    <location>
        <begin position="158"/>
        <end position="178"/>
    </location>
</feature>
<dbReference type="GO" id="GO:0016020">
    <property type="term" value="C:membrane"/>
    <property type="evidence" value="ECO:0007669"/>
    <property type="project" value="UniProtKB-SubCell"/>
</dbReference>
<sequence length="386" mass="41881">MSSLELWRERGAALGPRAAKRSRESLQRRTQRLRSRFFFIVQCALAAAFAWWAARVVLHHPTPFFAPVTAMICLGLTFGQRLRRVVEVTAGVAIGVFIGDVFVHFFGSGVWQIAVVVITAMSAAVLLGAGLLIVTQAGVQSVVVMTLLAQPGAAFSRWLDAVLGGAIALLAATIAPAAPLRRPRQQAAKVVTEIALILGETALALRDNNSELAGATLERARRSESALDELRSLSAEGIAVVRLSPFRRRHLPAVQAIADLLEPLDRAIRNVRVLVRRAAVAVWRTEEVPPAYIDLIEELGTVTQRISDELEARRMPEGARADLSRLGRASAQVAPHPTLSAEVIRAQVRSTVVDLLMLTGLTYAEARARVPVSVDALEDDFVESEH</sequence>
<dbReference type="InterPro" id="IPR049453">
    <property type="entry name" value="Memb_transporter_dom"/>
</dbReference>
<evidence type="ECO:0000256" key="1">
    <source>
        <dbReference type="ARBA" id="ARBA00004141"/>
    </source>
</evidence>
<evidence type="ECO:0000256" key="2">
    <source>
        <dbReference type="ARBA" id="ARBA00022692"/>
    </source>
</evidence>
<evidence type="ECO:0000256" key="4">
    <source>
        <dbReference type="ARBA" id="ARBA00023136"/>
    </source>
</evidence>
<comment type="caution">
    <text evidence="7">The sequence shown here is derived from an EMBL/GenBank/DDBJ whole genome shotgun (WGS) entry which is preliminary data.</text>
</comment>
<dbReference type="Pfam" id="PF13515">
    <property type="entry name" value="FUSC_2"/>
    <property type="match status" value="1"/>
</dbReference>
<reference evidence="7 8" key="1">
    <citation type="submission" date="2019-06" db="EMBL/GenBank/DDBJ databases">
        <title>Sequencing the genomes of 1000 actinobacteria strains.</title>
        <authorList>
            <person name="Klenk H.-P."/>
        </authorList>
    </citation>
    <scope>NUCLEOTIDE SEQUENCE [LARGE SCALE GENOMIC DNA]</scope>
    <source>
        <strain evidence="7 8">DSM 18082</strain>
    </source>
</reference>
<comment type="subcellular location">
    <subcellularLocation>
        <location evidence="1">Membrane</location>
        <topology evidence="1">Multi-pass membrane protein</topology>
    </subcellularLocation>
</comment>
<evidence type="ECO:0000256" key="5">
    <source>
        <dbReference type="SAM" id="Phobius"/>
    </source>
</evidence>
<gene>
    <name evidence="7" type="ORF">FB474_2119</name>
</gene>
<feature type="transmembrane region" description="Helical" evidence="5">
    <location>
        <begin position="85"/>
        <end position="107"/>
    </location>
</feature>
<keyword evidence="2 5" id="KW-0812">Transmembrane</keyword>
<accession>A0A542ZK40</accession>
<dbReference type="AlphaFoldDB" id="A0A542ZK40"/>
<evidence type="ECO:0000313" key="8">
    <source>
        <dbReference type="Proteomes" id="UP000319514"/>
    </source>
</evidence>
<organism evidence="7 8">
    <name type="scientific">Oryzihumus leptocrescens</name>
    <dbReference type="NCBI Taxonomy" id="297536"/>
    <lineage>
        <taxon>Bacteria</taxon>
        <taxon>Bacillati</taxon>
        <taxon>Actinomycetota</taxon>
        <taxon>Actinomycetes</taxon>
        <taxon>Micrococcales</taxon>
        <taxon>Intrasporangiaceae</taxon>
        <taxon>Oryzihumus</taxon>
    </lineage>
</organism>
<dbReference type="Proteomes" id="UP000319514">
    <property type="component" value="Unassembled WGS sequence"/>
</dbReference>
<protein>
    <submittedName>
        <fullName evidence="7">Uncharacterized membrane protein YgaE (UPF0421/DUF939 family)</fullName>
    </submittedName>
</protein>
<keyword evidence="8" id="KW-1185">Reference proteome</keyword>
<dbReference type="EMBL" id="VFOQ01000001">
    <property type="protein sequence ID" value="TQL60722.1"/>
    <property type="molecule type" value="Genomic_DNA"/>
</dbReference>
<feature type="transmembrane region" description="Helical" evidence="5">
    <location>
        <begin position="37"/>
        <end position="54"/>
    </location>
</feature>
<dbReference type="RefSeq" id="WP_141788585.1">
    <property type="nucleotide sequence ID" value="NZ_BAAAKX010000002.1"/>
</dbReference>
<keyword evidence="3 5" id="KW-1133">Transmembrane helix</keyword>
<dbReference type="OrthoDB" id="5198202at2"/>
<proteinExistence type="predicted"/>
<feature type="transmembrane region" description="Helical" evidence="5">
    <location>
        <begin position="60"/>
        <end position="78"/>
    </location>
</feature>
<feature type="domain" description="Integral membrane bound transporter" evidence="6">
    <location>
        <begin position="50"/>
        <end position="171"/>
    </location>
</feature>
<feature type="transmembrane region" description="Helical" evidence="5">
    <location>
        <begin position="113"/>
        <end position="137"/>
    </location>
</feature>
<evidence type="ECO:0000256" key="3">
    <source>
        <dbReference type="ARBA" id="ARBA00022989"/>
    </source>
</evidence>
<keyword evidence="4 5" id="KW-0472">Membrane</keyword>